<reference evidence="11 13" key="1">
    <citation type="journal article" date="2013" name="Curr. Biol.">
        <title>Shared signatures of parasitism and phylogenomics unite Cryptomycota and microsporidia.</title>
        <authorList>
            <person name="James T.Y."/>
            <person name="Pelin A."/>
            <person name="Bonen L."/>
            <person name="Ahrendt S."/>
            <person name="Sain D."/>
            <person name="Corradi N."/>
            <person name="Stajich J.E."/>
        </authorList>
    </citation>
    <scope>NUCLEOTIDE SEQUENCE [LARGE SCALE GENOMIC DNA]</scope>
    <source>
        <strain evidence="11 13">CSF55</strain>
        <strain evidence="11 13">CSF55</strain>
    </source>
</reference>
<feature type="domain" description="C2H2-type" evidence="10">
    <location>
        <begin position="82"/>
        <end position="111"/>
    </location>
</feature>
<keyword evidence="8" id="KW-0539">Nucleus</keyword>
<keyword evidence="6" id="KW-0805">Transcription regulation</keyword>
<evidence type="ECO:0000256" key="9">
    <source>
        <dbReference type="PROSITE-ProRule" id="PRU00042"/>
    </source>
</evidence>
<dbReference type="Proteomes" id="UP000030755">
    <property type="component" value="Unassembled WGS sequence"/>
</dbReference>
<evidence type="ECO:0000256" key="1">
    <source>
        <dbReference type="ARBA" id="ARBA00004123"/>
    </source>
</evidence>
<dbReference type="FunFam" id="3.30.160.60:FF:000065">
    <property type="entry name" value="B-cell CLL/lymphoma 6, member B"/>
    <property type="match status" value="1"/>
</dbReference>
<evidence type="ECO:0000256" key="3">
    <source>
        <dbReference type="ARBA" id="ARBA00022737"/>
    </source>
</evidence>
<reference evidence="14" key="2">
    <citation type="journal article" date="2018" name="Nat. Microbiol.">
        <title>Leveraging single-cell genomics to expand the fungal tree of life.</title>
        <authorList>
            <person name="Ahrendt S.R."/>
            <person name="Quandt C.A."/>
            <person name="Ciobanu D."/>
            <person name="Clum A."/>
            <person name="Salamov A."/>
            <person name="Andreopoulos B."/>
            <person name="Cheng J.F."/>
            <person name="Woyke T."/>
            <person name="Pelin A."/>
            <person name="Henrissat B."/>
            <person name="Reynolds N.K."/>
            <person name="Benny G.L."/>
            <person name="Smith M.E."/>
            <person name="James T.Y."/>
            <person name="Grigoriev I.V."/>
        </authorList>
    </citation>
    <scope>NUCLEOTIDE SEQUENCE [LARGE SCALE GENOMIC DNA]</scope>
    <source>
        <strain evidence="14">CSF55</strain>
    </source>
</reference>
<dbReference type="InterPro" id="IPR013087">
    <property type="entry name" value="Znf_C2H2_type"/>
</dbReference>
<gene>
    <name evidence="11" type="ORF">O9G_002900</name>
    <name evidence="12" type="ORF">ROZALSC1DRAFT_29647</name>
</gene>
<evidence type="ECO:0000256" key="5">
    <source>
        <dbReference type="ARBA" id="ARBA00022833"/>
    </source>
</evidence>
<evidence type="ECO:0000256" key="7">
    <source>
        <dbReference type="ARBA" id="ARBA00023163"/>
    </source>
</evidence>
<dbReference type="STRING" id="988480.A0A075B4R0"/>
<protein>
    <submittedName>
        <fullName evidence="11">Zinc finger, C2H2 domain-containing protein</fullName>
    </submittedName>
</protein>
<dbReference type="GO" id="GO:0006357">
    <property type="term" value="P:regulation of transcription by RNA polymerase II"/>
    <property type="evidence" value="ECO:0007669"/>
    <property type="project" value="TreeGrafter"/>
</dbReference>
<dbReference type="InterPro" id="IPR036236">
    <property type="entry name" value="Znf_C2H2_sf"/>
</dbReference>
<dbReference type="PANTHER" id="PTHR46179:SF13">
    <property type="entry name" value="C2H2-TYPE DOMAIN-CONTAINING PROTEIN"/>
    <property type="match status" value="1"/>
</dbReference>
<evidence type="ECO:0000313" key="14">
    <source>
        <dbReference type="Proteomes" id="UP000281549"/>
    </source>
</evidence>
<dbReference type="OrthoDB" id="3437960at2759"/>
<keyword evidence="13" id="KW-1185">Reference proteome</keyword>
<evidence type="ECO:0000256" key="4">
    <source>
        <dbReference type="ARBA" id="ARBA00022771"/>
    </source>
</evidence>
<feature type="domain" description="C2H2-type" evidence="10">
    <location>
        <begin position="112"/>
        <end position="139"/>
    </location>
</feature>
<comment type="subcellular location">
    <subcellularLocation>
        <location evidence="1">Nucleus</location>
    </subcellularLocation>
</comment>
<dbReference type="EMBL" id="KE560565">
    <property type="protein sequence ID" value="EPZ36399.1"/>
    <property type="molecule type" value="Genomic_DNA"/>
</dbReference>
<dbReference type="SUPFAM" id="SSF57667">
    <property type="entry name" value="beta-beta-alpha zinc fingers"/>
    <property type="match status" value="2"/>
</dbReference>
<dbReference type="Gene3D" id="3.30.160.60">
    <property type="entry name" value="Classic Zinc Finger"/>
    <property type="match status" value="4"/>
</dbReference>
<reference evidence="12" key="3">
    <citation type="submission" date="2018-08" db="EMBL/GenBank/DDBJ databases">
        <title>Leveraging single-cell genomics to expand the Fungal Tree of Life.</title>
        <authorList>
            <consortium name="DOE Joint Genome Institute"/>
            <person name="Ahrendt S.R."/>
            <person name="Quandt C.A."/>
            <person name="Ciobanu D."/>
            <person name="Clum A."/>
            <person name="Salamov A."/>
            <person name="Andreopoulos B."/>
            <person name="Cheng J.-F."/>
            <person name="Woyke T."/>
            <person name="Pelin A."/>
            <person name="Henrissat B."/>
            <person name="Reynolds N."/>
            <person name="Benny G.L."/>
            <person name="Smith M.E."/>
            <person name="James T.Y."/>
            <person name="Grigoriev I.V."/>
        </authorList>
    </citation>
    <scope>NUCLEOTIDE SEQUENCE</scope>
    <source>
        <strain evidence="12">CSF55</strain>
    </source>
</reference>
<dbReference type="FunFam" id="3.30.160.60:FF:000100">
    <property type="entry name" value="Zinc finger 45-like"/>
    <property type="match status" value="1"/>
</dbReference>
<evidence type="ECO:0000256" key="2">
    <source>
        <dbReference type="ARBA" id="ARBA00022723"/>
    </source>
</evidence>
<evidence type="ECO:0000256" key="6">
    <source>
        <dbReference type="ARBA" id="ARBA00023015"/>
    </source>
</evidence>
<dbReference type="PROSITE" id="PS50157">
    <property type="entry name" value="ZINC_FINGER_C2H2_2"/>
    <property type="match status" value="4"/>
</dbReference>
<dbReference type="Pfam" id="PF00096">
    <property type="entry name" value="zf-C2H2"/>
    <property type="match status" value="4"/>
</dbReference>
<dbReference type="PANTHER" id="PTHR46179">
    <property type="entry name" value="ZINC FINGER PROTEIN"/>
    <property type="match status" value="1"/>
</dbReference>
<dbReference type="GO" id="GO:0005634">
    <property type="term" value="C:nucleus"/>
    <property type="evidence" value="ECO:0007669"/>
    <property type="project" value="UniProtKB-SubCell"/>
</dbReference>
<evidence type="ECO:0000259" key="10">
    <source>
        <dbReference type="PROSITE" id="PS50157"/>
    </source>
</evidence>
<proteinExistence type="predicted"/>
<dbReference type="PROSITE" id="PS00028">
    <property type="entry name" value="ZINC_FINGER_C2H2_1"/>
    <property type="match status" value="4"/>
</dbReference>
<name>A0A075B4R0_ROZAC</name>
<dbReference type="AlphaFoldDB" id="A0A075B4R0"/>
<feature type="domain" description="C2H2-type" evidence="10">
    <location>
        <begin position="156"/>
        <end position="183"/>
    </location>
</feature>
<evidence type="ECO:0000313" key="11">
    <source>
        <dbReference type="EMBL" id="EPZ36399.1"/>
    </source>
</evidence>
<dbReference type="HOGENOM" id="CLU_1225387_0_0_1"/>
<keyword evidence="7" id="KW-0804">Transcription</keyword>
<evidence type="ECO:0000256" key="8">
    <source>
        <dbReference type="ARBA" id="ARBA00023242"/>
    </source>
</evidence>
<dbReference type="EMBL" id="ML005395">
    <property type="protein sequence ID" value="RKP18685.1"/>
    <property type="molecule type" value="Genomic_DNA"/>
</dbReference>
<feature type="domain" description="C2H2-type" evidence="10">
    <location>
        <begin position="184"/>
        <end position="208"/>
    </location>
</feature>
<organism evidence="11 13">
    <name type="scientific">Rozella allomycis (strain CSF55)</name>
    <dbReference type="NCBI Taxonomy" id="988480"/>
    <lineage>
        <taxon>Eukaryota</taxon>
        <taxon>Fungi</taxon>
        <taxon>Fungi incertae sedis</taxon>
        <taxon>Cryptomycota</taxon>
        <taxon>Cryptomycota incertae sedis</taxon>
        <taxon>Rozella</taxon>
    </lineage>
</organism>
<keyword evidence="4 9" id="KW-0863">Zinc-finger</keyword>
<dbReference type="InterPro" id="IPR051061">
    <property type="entry name" value="Zinc_finger_trans_reg"/>
</dbReference>
<sequence>MNAAPENPEHFPIEIDHENYGASTPEIIDTVTGTRKSDLISKKCIPCNLEFDSNITHSEHAWLVHEKEYFQIYENEGGSLTYVCKFQGCGKSFKRKTHARRHAKTHSDEKPFRCELCPKAFTRKDNLKAHIRSHERKEQINETGKVQEKVAPTLKHACKECGRRFPTPTHVTRHMRTHTGEKPFVCPQFDCQRAFSRKDNMMHHYRKHLLMTHNFDVLLKAADLIK</sequence>
<dbReference type="SMART" id="SM00355">
    <property type="entry name" value="ZnF_C2H2"/>
    <property type="match status" value="4"/>
</dbReference>
<evidence type="ECO:0000313" key="12">
    <source>
        <dbReference type="EMBL" id="RKP18685.1"/>
    </source>
</evidence>
<dbReference type="GO" id="GO:0008270">
    <property type="term" value="F:zinc ion binding"/>
    <property type="evidence" value="ECO:0007669"/>
    <property type="project" value="UniProtKB-KW"/>
</dbReference>
<keyword evidence="5" id="KW-0862">Zinc</keyword>
<evidence type="ECO:0000313" key="13">
    <source>
        <dbReference type="Proteomes" id="UP000030755"/>
    </source>
</evidence>
<dbReference type="Proteomes" id="UP000281549">
    <property type="component" value="Unassembled WGS sequence"/>
</dbReference>
<dbReference type="FunFam" id="3.30.160.60:FF:000099">
    <property type="entry name" value="Zinc finger protein 79"/>
    <property type="match status" value="1"/>
</dbReference>
<keyword evidence="3" id="KW-0677">Repeat</keyword>
<keyword evidence="2" id="KW-0479">Metal-binding</keyword>
<accession>A0A075B4R0</accession>